<name>A0A6A4T6J0_SCOMX</name>
<comment type="caution">
    <text evidence="2">The sequence shown here is derived from an EMBL/GenBank/DDBJ whole genome shotgun (WGS) entry which is preliminary data.</text>
</comment>
<reference evidence="2 3" key="1">
    <citation type="submission" date="2019-06" db="EMBL/GenBank/DDBJ databases">
        <title>Draft genomes of female and male turbot (Scophthalmus maximus).</title>
        <authorList>
            <person name="Xu H."/>
            <person name="Xu X.-W."/>
            <person name="Shao C."/>
            <person name="Chen S."/>
        </authorList>
    </citation>
    <scope>NUCLEOTIDE SEQUENCE [LARGE SCALE GENOMIC DNA]</scope>
    <source>
        <strain evidence="2">Ysfricsl-2016a</strain>
        <tissue evidence="2">Blood</tissue>
    </source>
</reference>
<evidence type="ECO:0000313" key="3">
    <source>
        <dbReference type="Proteomes" id="UP000438429"/>
    </source>
</evidence>
<proteinExistence type="predicted"/>
<accession>A0A6A4T6J0</accession>
<organism evidence="2 3">
    <name type="scientific">Scophthalmus maximus</name>
    <name type="common">Turbot</name>
    <name type="synonym">Psetta maxima</name>
    <dbReference type="NCBI Taxonomy" id="52904"/>
    <lineage>
        <taxon>Eukaryota</taxon>
        <taxon>Metazoa</taxon>
        <taxon>Chordata</taxon>
        <taxon>Craniata</taxon>
        <taxon>Vertebrata</taxon>
        <taxon>Euteleostomi</taxon>
        <taxon>Actinopterygii</taxon>
        <taxon>Neopterygii</taxon>
        <taxon>Teleostei</taxon>
        <taxon>Neoteleostei</taxon>
        <taxon>Acanthomorphata</taxon>
        <taxon>Carangaria</taxon>
        <taxon>Pleuronectiformes</taxon>
        <taxon>Pleuronectoidei</taxon>
        <taxon>Scophthalmidae</taxon>
        <taxon>Scophthalmus</taxon>
    </lineage>
</organism>
<dbReference type="EMBL" id="VEVO01000008">
    <property type="protein sequence ID" value="KAF0038774.1"/>
    <property type="molecule type" value="Genomic_DNA"/>
</dbReference>
<evidence type="ECO:0000313" key="2">
    <source>
        <dbReference type="EMBL" id="KAF0038774.1"/>
    </source>
</evidence>
<gene>
    <name evidence="2" type="ORF">F2P81_009258</name>
    <name evidence="1" type="ORF">F2P81_026346</name>
</gene>
<dbReference type="EMBL" id="VEVO01010119">
    <property type="protein sequence ID" value="KAF0021401.1"/>
    <property type="molecule type" value="Genomic_DNA"/>
</dbReference>
<sequence length="127" mass="14548">MSTLSINNSPEESACCRLTPAIAKKTRGLIRPVLRVLRVGAFDLQREHRWYRRCQRARLCSITHERSCRVPKTAQDTEAPLFFSFPLFHSSAPCGGNRCSQSPRHCNRSHCAHGVTISRTLRYHRDN</sequence>
<evidence type="ECO:0000313" key="1">
    <source>
        <dbReference type="EMBL" id="KAF0021401.1"/>
    </source>
</evidence>
<protein>
    <submittedName>
        <fullName evidence="2">Uncharacterized protein</fullName>
    </submittedName>
</protein>
<dbReference type="Proteomes" id="UP000438429">
    <property type="component" value="Unassembled WGS sequence"/>
</dbReference>
<dbReference type="AlphaFoldDB" id="A0A6A4T6J0"/>